<keyword evidence="2" id="KW-0813">Transport</keyword>
<evidence type="ECO:0000313" key="8">
    <source>
        <dbReference type="EMBL" id="MDH5835600.1"/>
    </source>
</evidence>
<evidence type="ECO:0000256" key="2">
    <source>
        <dbReference type="ARBA" id="ARBA00022448"/>
    </source>
</evidence>
<dbReference type="PANTHER" id="PTHR42865:SF7">
    <property type="entry name" value="PROTON_GLUTAMATE-ASPARTATE SYMPORTER"/>
    <property type="match status" value="1"/>
</dbReference>
<comment type="caution">
    <text evidence="8">The sequence shown here is derived from an EMBL/GenBank/DDBJ whole genome shotgun (WGS) entry which is preliminary data.</text>
</comment>
<keyword evidence="5 7" id="KW-1133">Transmembrane helix</keyword>
<dbReference type="SUPFAM" id="SSF118215">
    <property type="entry name" value="Proton glutamate symport protein"/>
    <property type="match status" value="1"/>
</dbReference>
<dbReference type="PANTHER" id="PTHR42865">
    <property type="entry name" value="PROTON/GLUTAMATE-ASPARTATE SYMPORTER"/>
    <property type="match status" value="1"/>
</dbReference>
<name>A0ABT6JY20_9GAMM</name>
<dbReference type="EMBL" id="JARXRO010000020">
    <property type="protein sequence ID" value="MDH5835600.1"/>
    <property type="molecule type" value="Genomic_DNA"/>
</dbReference>
<feature type="transmembrane region" description="Helical" evidence="7">
    <location>
        <begin position="212"/>
        <end position="238"/>
    </location>
</feature>
<dbReference type="Pfam" id="PF00375">
    <property type="entry name" value="SDF"/>
    <property type="match status" value="1"/>
</dbReference>
<keyword evidence="9" id="KW-1185">Reference proteome</keyword>
<feature type="transmembrane region" description="Helical" evidence="7">
    <location>
        <begin position="20"/>
        <end position="38"/>
    </location>
</feature>
<dbReference type="Proteomes" id="UP001156873">
    <property type="component" value="Unassembled WGS sequence"/>
</dbReference>
<dbReference type="PRINTS" id="PR00173">
    <property type="entry name" value="EDTRNSPORT"/>
</dbReference>
<proteinExistence type="predicted"/>
<comment type="subcellular location">
    <subcellularLocation>
        <location evidence="1">Cell membrane</location>
        <topology evidence="1">Multi-pass membrane protein</topology>
    </subcellularLocation>
</comment>
<feature type="transmembrane region" description="Helical" evidence="7">
    <location>
        <begin position="380"/>
        <end position="401"/>
    </location>
</feature>
<reference evidence="8 9" key="1">
    <citation type="submission" date="2023-04" db="EMBL/GenBank/DDBJ databases">
        <title>Luteimonas sp. M1R5S59.</title>
        <authorList>
            <person name="Sun J.-Q."/>
        </authorList>
    </citation>
    <scope>NUCLEOTIDE SEQUENCE [LARGE SCALE GENOMIC DNA]</scope>
    <source>
        <strain evidence="8 9">M1R5S59</strain>
    </source>
</reference>
<evidence type="ECO:0000256" key="4">
    <source>
        <dbReference type="ARBA" id="ARBA00022692"/>
    </source>
</evidence>
<feature type="transmembrane region" description="Helical" evidence="7">
    <location>
        <begin position="244"/>
        <end position="266"/>
    </location>
</feature>
<feature type="transmembrane region" description="Helical" evidence="7">
    <location>
        <begin position="91"/>
        <end position="117"/>
    </location>
</feature>
<evidence type="ECO:0000313" key="9">
    <source>
        <dbReference type="Proteomes" id="UP001156873"/>
    </source>
</evidence>
<dbReference type="InterPro" id="IPR001991">
    <property type="entry name" value="Na-dicarboxylate_symporter"/>
</dbReference>
<dbReference type="RefSeq" id="WP_280580396.1">
    <property type="nucleotide sequence ID" value="NZ_JARXRO010000020.1"/>
</dbReference>
<evidence type="ECO:0000256" key="7">
    <source>
        <dbReference type="SAM" id="Phobius"/>
    </source>
</evidence>
<sequence>MSEPSTPAAKTRMPLHWKIAIGFGVGLLLGLFVHYGIGADAPWVGTLTQYLTTPFSQLFLSLIFMLIVPLLFSALVVGVSEMGDVASLGRIGWRTLAYTIVLSGLAVLLGLVMVNVFRPGTGVDPALAQQLLAEGAERTQAIVRDSATQPKGMEMLLSIVPQNVIGAASNNANIIALMFFALMFGIGLVLTQTAQTSVLKRGIEGLFQISMTLIGLVIRLAPYAVFCFMFNLAVLFGWDLLLRLGAYVLVVVGALAIHMLVTYSLALRVIGGWSPLAFFRGVQEAMLMAFSTASSNATLPTALKVADENLKLPKKVSRFVLTIGATANQNGTALFEGVTVIFLAQFFNVDLTLGQQVMVMLVCILGGIGTAGVPSGSLPVVALICAMVGVPPEGIGLVLGVNHFLDMCRTTVNVTGDLGIAALVSKGERDSQVDLAAA</sequence>
<evidence type="ECO:0000256" key="1">
    <source>
        <dbReference type="ARBA" id="ARBA00004651"/>
    </source>
</evidence>
<keyword evidence="6 7" id="KW-0472">Membrane</keyword>
<feature type="transmembrane region" description="Helical" evidence="7">
    <location>
        <begin position="172"/>
        <end position="191"/>
    </location>
</feature>
<keyword evidence="3" id="KW-1003">Cell membrane</keyword>
<evidence type="ECO:0000256" key="5">
    <source>
        <dbReference type="ARBA" id="ARBA00022989"/>
    </source>
</evidence>
<protein>
    <submittedName>
        <fullName evidence="8">Dicarboxylate/amino acid:cation symporter</fullName>
    </submittedName>
</protein>
<accession>A0ABT6JY20</accession>
<evidence type="ECO:0000256" key="3">
    <source>
        <dbReference type="ARBA" id="ARBA00022475"/>
    </source>
</evidence>
<gene>
    <name evidence="8" type="ORF">QFW81_16955</name>
</gene>
<feature type="transmembrane region" description="Helical" evidence="7">
    <location>
        <begin position="357"/>
        <end position="374"/>
    </location>
</feature>
<organism evidence="8 9">
    <name type="scientific">Luteimonas kalidii</name>
    <dbReference type="NCBI Taxonomy" id="3042025"/>
    <lineage>
        <taxon>Bacteria</taxon>
        <taxon>Pseudomonadati</taxon>
        <taxon>Pseudomonadota</taxon>
        <taxon>Gammaproteobacteria</taxon>
        <taxon>Lysobacterales</taxon>
        <taxon>Lysobacteraceae</taxon>
        <taxon>Luteimonas</taxon>
    </lineage>
</organism>
<dbReference type="InterPro" id="IPR036458">
    <property type="entry name" value="Na:dicarbo_symporter_sf"/>
</dbReference>
<dbReference type="Gene3D" id="1.10.3860.10">
    <property type="entry name" value="Sodium:dicarboxylate symporter"/>
    <property type="match status" value="1"/>
</dbReference>
<keyword evidence="4 7" id="KW-0812">Transmembrane</keyword>
<feature type="transmembrane region" description="Helical" evidence="7">
    <location>
        <begin position="58"/>
        <end position="79"/>
    </location>
</feature>
<evidence type="ECO:0000256" key="6">
    <source>
        <dbReference type="ARBA" id="ARBA00023136"/>
    </source>
</evidence>